<dbReference type="PROSITE" id="PS51257">
    <property type="entry name" value="PROKAR_LIPOPROTEIN"/>
    <property type="match status" value="1"/>
</dbReference>
<proteinExistence type="predicted"/>
<keyword evidence="2" id="KW-1185">Reference proteome</keyword>
<dbReference type="OrthoDB" id="1493702at2"/>
<evidence type="ECO:0000313" key="1">
    <source>
        <dbReference type="EMBL" id="MVO09993.1"/>
    </source>
</evidence>
<evidence type="ECO:0000313" key="2">
    <source>
        <dbReference type="Proteomes" id="UP000431264"/>
    </source>
</evidence>
<protein>
    <submittedName>
        <fullName evidence="1">Uncharacterized protein</fullName>
    </submittedName>
</protein>
<accession>A0A6I4IT06</accession>
<dbReference type="Proteomes" id="UP000431264">
    <property type="component" value="Unassembled WGS sequence"/>
</dbReference>
<comment type="caution">
    <text evidence="1">The sequence shown here is derived from an EMBL/GenBank/DDBJ whole genome shotgun (WGS) entry which is preliminary data.</text>
</comment>
<gene>
    <name evidence="1" type="ORF">GOQ30_12550</name>
</gene>
<organism evidence="1 2">
    <name type="scientific">Flavobacterium profundi</name>
    <dbReference type="NCBI Taxonomy" id="1774945"/>
    <lineage>
        <taxon>Bacteria</taxon>
        <taxon>Pseudomonadati</taxon>
        <taxon>Bacteroidota</taxon>
        <taxon>Flavobacteriia</taxon>
        <taxon>Flavobacteriales</taxon>
        <taxon>Flavobacteriaceae</taxon>
        <taxon>Flavobacterium</taxon>
    </lineage>
</organism>
<sequence length="207" mass="24043">MKKIISIFTLVVLVYSCTKKEAKIEIYLLQQNIQSIEGIPVIEYLKLKKMNSVIDSSKANQLNWNYDSIKKQYIQGGKFVVKNENLQRLPLIVDADILGLNLKKSELILSDNAKKRISNLKLGRNQFAICVNGEPVLTGYFRYNFSSVIYSWNYIGYNHNNENFQKTDTTFVIRQNPDYENWNPILTDLTDYPKLVNAFEETGRLKE</sequence>
<reference evidence="2" key="1">
    <citation type="submission" date="2019-05" db="EMBL/GenBank/DDBJ databases">
        <title>Flavobacterium profundi sp. nov., isolated from a deep-sea seamount.</title>
        <authorList>
            <person name="Zhang D.-C."/>
        </authorList>
    </citation>
    <scope>NUCLEOTIDE SEQUENCE [LARGE SCALE GENOMIC DNA]</scope>
    <source>
        <strain evidence="2">TP390</strain>
    </source>
</reference>
<dbReference type="EMBL" id="WQLW01000009">
    <property type="protein sequence ID" value="MVO09993.1"/>
    <property type="molecule type" value="Genomic_DNA"/>
</dbReference>
<dbReference type="AlphaFoldDB" id="A0A6I4IT06"/>
<name>A0A6I4IT06_9FLAO</name>
<dbReference type="RefSeq" id="WP_140998361.1">
    <property type="nucleotide sequence ID" value="NZ_VDCZ01000009.1"/>
</dbReference>